<reference evidence="4" key="1">
    <citation type="submission" date="2016-09" db="EMBL/GenBank/DDBJ databases">
        <authorList>
            <person name="Varghese N."/>
            <person name="Submissions S."/>
        </authorList>
    </citation>
    <scope>NUCLEOTIDE SEQUENCE [LARGE SCALE GENOMIC DNA]</scope>
    <source>
        <strain evidence="4">ANC 4422</strain>
    </source>
</reference>
<protein>
    <submittedName>
        <fullName evidence="3">LysM domain-containing protein</fullName>
    </submittedName>
</protein>
<evidence type="ECO:0000259" key="2">
    <source>
        <dbReference type="PROSITE" id="PS51782"/>
    </source>
</evidence>
<name>A0A1G6JEC8_9GAMM</name>
<dbReference type="CDD" id="cd00118">
    <property type="entry name" value="LysM"/>
    <property type="match status" value="1"/>
</dbReference>
<organism evidence="3 4">
    <name type="scientific">Acinetobacter boissieri</name>
    <dbReference type="NCBI Taxonomy" id="1219383"/>
    <lineage>
        <taxon>Bacteria</taxon>
        <taxon>Pseudomonadati</taxon>
        <taxon>Pseudomonadota</taxon>
        <taxon>Gammaproteobacteria</taxon>
        <taxon>Moraxellales</taxon>
        <taxon>Moraxellaceae</taxon>
        <taxon>Acinetobacter</taxon>
    </lineage>
</organism>
<feature type="domain" description="LysM" evidence="2">
    <location>
        <begin position="57"/>
        <end position="105"/>
    </location>
</feature>
<sequence>MKKKFDHIGAVFQYKKKQLIQNMTAKTLVSSLVLSSLVLTSNASIAAPVQLNTAAPNVYVVKKGDTLWHIAGLFLQKPWLWPQIWVKNSYIKNPNLIYPNDRILICKDQKNTLIGKDEGDGCTGVISRASGLQTAEILPRIRVQSLPDSIPLIPLKNIQVWLNHATIIPATSIKSTPYVIGAENGRLASAIGQKVYVSGQGLDVGQRYAVYKTMQPYILRRQDKTTVNAGTELVQTASGIVTDVQKGIATLELTKSYNEEVKQKDLVLPEQTNSLPGLFTPTPASISSGNIIRIAGAVSNAAKHSVVTIDQGSAQGVEVGQVFDITQNAVTYSDLDKRVVQLPTEKVGQLMIFRTFNQVSYGYILESRIPIQLGAKIQAPE</sequence>
<dbReference type="InterPro" id="IPR052196">
    <property type="entry name" value="Bact_Kbp"/>
</dbReference>
<keyword evidence="1" id="KW-0732">Signal</keyword>
<dbReference type="RefSeq" id="WP_092749523.1">
    <property type="nucleotide sequence ID" value="NZ_FMYL01000011.1"/>
</dbReference>
<dbReference type="Pfam" id="PF01476">
    <property type="entry name" value="LysM"/>
    <property type="match status" value="1"/>
</dbReference>
<feature type="signal peptide" evidence="1">
    <location>
        <begin position="1"/>
        <end position="46"/>
    </location>
</feature>
<dbReference type="AlphaFoldDB" id="A0A1G6JEC8"/>
<keyword evidence="4" id="KW-1185">Reference proteome</keyword>
<dbReference type="EMBL" id="FMYL01000011">
    <property type="protein sequence ID" value="SDC17080.1"/>
    <property type="molecule type" value="Genomic_DNA"/>
</dbReference>
<dbReference type="PANTHER" id="PTHR34700">
    <property type="entry name" value="POTASSIUM BINDING PROTEIN KBP"/>
    <property type="match status" value="1"/>
</dbReference>
<evidence type="ECO:0000256" key="1">
    <source>
        <dbReference type="SAM" id="SignalP"/>
    </source>
</evidence>
<dbReference type="Proteomes" id="UP000242501">
    <property type="component" value="Unassembled WGS sequence"/>
</dbReference>
<evidence type="ECO:0000313" key="3">
    <source>
        <dbReference type="EMBL" id="SDC17080.1"/>
    </source>
</evidence>
<gene>
    <name evidence="3" type="ORF">SAMN05421733_1115</name>
</gene>
<dbReference type="PANTHER" id="PTHR34700:SF4">
    <property type="entry name" value="PHAGE-LIKE ELEMENT PBSX PROTEIN XKDP"/>
    <property type="match status" value="1"/>
</dbReference>
<dbReference type="SUPFAM" id="SSF54106">
    <property type="entry name" value="LysM domain"/>
    <property type="match status" value="1"/>
</dbReference>
<proteinExistence type="predicted"/>
<dbReference type="Gene3D" id="3.10.350.10">
    <property type="entry name" value="LysM domain"/>
    <property type="match status" value="1"/>
</dbReference>
<accession>A0A1G6JEC8</accession>
<dbReference type="InterPro" id="IPR036779">
    <property type="entry name" value="LysM_dom_sf"/>
</dbReference>
<dbReference type="STRING" id="1219383.SAMN05421733_1115"/>
<dbReference type="PROSITE" id="PS51782">
    <property type="entry name" value="LYSM"/>
    <property type="match status" value="1"/>
</dbReference>
<feature type="chain" id="PRO_5017254604" evidence="1">
    <location>
        <begin position="47"/>
        <end position="381"/>
    </location>
</feature>
<evidence type="ECO:0000313" key="4">
    <source>
        <dbReference type="Proteomes" id="UP000242501"/>
    </source>
</evidence>
<dbReference type="InterPro" id="IPR018392">
    <property type="entry name" value="LysM"/>
</dbReference>
<dbReference type="OrthoDB" id="9765158at2"/>